<reference evidence="7 8" key="1">
    <citation type="submission" date="2023-01" db="EMBL/GenBank/DDBJ databases">
        <title>Analysis of 21 Apiospora genomes using comparative genomics revels a genus with tremendous synthesis potential of carbohydrate active enzymes and secondary metabolites.</title>
        <authorList>
            <person name="Sorensen T."/>
        </authorList>
    </citation>
    <scope>NUCLEOTIDE SEQUENCE [LARGE SCALE GENOMIC DNA]</scope>
    <source>
        <strain evidence="7 8">CBS 135458</strain>
    </source>
</reference>
<keyword evidence="8" id="KW-1185">Reference proteome</keyword>
<dbReference type="Proteomes" id="UP001480595">
    <property type="component" value="Unassembled WGS sequence"/>
</dbReference>
<gene>
    <name evidence="7" type="ORF">PG994_004209</name>
</gene>
<evidence type="ECO:0000256" key="5">
    <source>
        <dbReference type="ARBA" id="ARBA00023242"/>
    </source>
</evidence>
<dbReference type="RefSeq" id="XP_066717785.1">
    <property type="nucleotide sequence ID" value="XM_066855618.1"/>
</dbReference>
<comment type="caution">
    <text evidence="7">The sequence shown here is derived from an EMBL/GenBank/DDBJ whole genome shotgun (WGS) entry which is preliminary data.</text>
</comment>
<keyword evidence="5" id="KW-0539">Nucleus</keyword>
<feature type="region of interest" description="Disordered" evidence="6">
    <location>
        <begin position="650"/>
        <end position="670"/>
    </location>
</feature>
<evidence type="ECO:0000313" key="8">
    <source>
        <dbReference type="Proteomes" id="UP001480595"/>
    </source>
</evidence>
<dbReference type="SUPFAM" id="SSF53098">
    <property type="entry name" value="Ribonuclease H-like"/>
    <property type="match status" value="1"/>
</dbReference>
<dbReference type="EMBL" id="JAQQWL010000005">
    <property type="protein sequence ID" value="KAK8073310.1"/>
    <property type="molecule type" value="Genomic_DNA"/>
</dbReference>
<evidence type="ECO:0000313" key="7">
    <source>
        <dbReference type="EMBL" id="KAK8073310.1"/>
    </source>
</evidence>
<evidence type="ECO:0000256" key="2">
    <source>
        <dbReference type="ARBA" id="ARBA00022723"/>
    </source>
</evidence>
<sequence length="670" mass="77827">MPNYRFADTVEPPTWTEQQLHAFIKRCGPWLPPDTPGCRTAWVWRFGLDFIKDKKRCWICKICATKQPPTSVSFIHQNTSNPMNHLYTKHNIKAPLGSVTKSRNELSDRTKSSQRRDLTSFLTNLNANNADDVRIIHKIHSSFDKAYFQRLIVEWIVDESLPFRSVDSPGFHAVCNYLNPQVQAQQAIMSRTTLRSRVIQEFKRHHQTVITVLQNAPGQIHFAFDGWRSGNRHNVYGLTCFFRDKLTNQPRKIVLGMPEVSGSHTGDLVGAAIIKLIDSYNIGNKVGYFTLDNASNMDTAMDFIGNAYRFDGRRRRGRCFGHILNLAAKALLDPKGSTTDDIRTFDDSDDIDILTNAKYEEWRQQGPVGKLRILMIAIDQSDRLNDIFLTVQKNDYADSNNPADHRKKPMQLVKDNQTRWLGTYHMIKRGIKLRQYIEITRVRFYQQWADENRSPVTGEIRQHASSNIPVFLQECNELSSADWSALSRIAVILKDFEDCLIQLEGDGQIRHRSGGFEGSYGHIYHYLSGFEFILQKLEKYKEESRLYPDPREYAIGINAAWSKINDYYALLHHTPIYYAAHVFHPGQRWRTLEYLWPAHPEWIHDAKDQIRGIWNKEYRDLDITNPRPNTPAIHQPILCVNSFTSFLQQQREQATERRPSNDDRDNEYLH</sequence>
<feature type="compositionally biased region" description="Basic and acidic residues" evidence="6">
    <location>
        <begin position="653"/>
        <end position="670"/>
    </location>
</feature>
<keyword evidence="3" id="KW-0863">Zinc-finger</keyword>
<evidence type="ECO:0000256" key="6">
    <source>
        <dbReference type="SAM" id="MobiDB-lite"/>
    </source>
</evidence>
<dbReference type="InterPro" id="IPR052035">
    <property type="entry name" value="ZnF_BED_domain_contain"/>
</dbReference>
<keyword evidence="4" id="KW-0862">Zinc</keyword>
<dbReference type="GeneID" id="92088681"/>
<proteinExistence type="predicted"/>
<accession>A0ABR1VT13</accession>
<evidence type="ECO:0000256" key="1">
    <source>
        <dbReference type="ARBA" id="ARBA00004123"/>
    </source>
</evidence>
<comment type="subcellular location">
    <subcellularLocation>
        <location evidence="1">Nucleus</location>
    </subcellularLocation>
</comment>
<evidence type="ECO:0000256" key="3">
    <source>
        <dbReference type="ARBA" id="ARBA00022771"/>
    </source>
</evidence>
<protein>
    <submittedName>
        <fullName evidence="7">Restless-like transposase</fullName>
    </submittedName>
</protein>
<keyword evidence="2" id="KW-0479">Metal-binding</keyword>
<organism evidence="7 8">
    <name type="scientific">Apiospora phragmitis</name>
    <dbReference type="NCBI Taxonomy" id="2905665"/>
    <lineage>
        <taxon>Eukaryota</taxon>
        <taxon>Fungi</taxon>
        <taxon>Dikarya</taxon>
        <taxon>Ascomycota</taxon>
        <taxon>Pezizomycotina</taxon>
        <taxon>Sordariomycetes</taxon>
        <taxon>Xylariomycetidae</taxon>
        <taxon>Amphisphaeriales</taxon>
        <taxon>Apiosporaceae</taxon>
        <taxon>Apiospora</taxon>
    </lineage>
</organism>
<evidence type="ECO:0000256" key="4">
    <source>
        <dbReference type="ARBA" id="ARBA00022833"/>
    </source>
</evidence>
<dbReference type="InterPro" id="IPR012337">
    <property type="entry name" value="RNaseH-like_sf"/>
</dbReference>
<name>A0ABR1VT13_9PEZI</name>
<dbReference type="PANTHER" id="PTHR46481">
    <property type="entry name" value="ZINC FINGER BED DOMAIN-CONTAINING PROTEIN 4"/>
    <property type="match status" value="1"/>
</dbReference>
<dbReference type="PANTHER" id="PTHR46481:SF10">
    <property type="entry name" value="ZINC FINGER BED DOMAIN-CONTAINING PROTEIN 39"/>
    <property type="match status" value="1"/>
</dbReference>